<reference evidence="2 3" key="1">
    <citation type="submission" date="2011-09" db="EMBL/GenBank/DDBJ databases">
        <authorList>
            <person name="Weinstock G."/>
            <person name="Sodergren E."/>
            <person name="Clifton S."/>
            <person name="Fulton L."/>
            <person name="Fulton B."/>
            <person name="Courtney L."/>
            <person name="Fronick C."/>
            <person name="Harrison M."/>
            <person name="Strong C."/>
            <person name="Farmer C."/>
            <person name="Delahaunty K."/>
            <person name="Markovic C."/>
            <person name="Hall O."/>
            <person name="Minx P."/>
            <person name="Tomlinson C."/>
            <person name="Mitreva M."/>
            <person name="Hou S."/>
            <person name="Chen J."/>
            <person name="Wollam A."/>
            <person name="Pepin K.H."/>
            <person name="Johnson M."/>
            <person name="Bhonagiri V."/>
            <person name="Zhang X."/>
            <person name="Suruliraj S."/>
            <person name="Warren W."/>
            <person name="Chinwalla A."/>
            <person name="Mardis E.R."/>
            <person name="Wilson R.K."/>
        </authorList>
    </citation>
    <scope>NUCLEOTIDE SEQUENCE [LARGE SCALE GENOMIC DNA]</scope>
    <source>
        <strain evidence="2 3">F0435</strain>
    </source>
</reference>
<feature type="domain" description="HTH cro/C1-type" evidence="1">
    <location>
        <begin position="2"/>
        <end position="30"/>
    </location>
</feature>
<gene>
    <name evidence="2" type="ORF">HMPREF9104_02109</name>
</gene>
<name>H1LHL8_9LACO</name>
<evidence type="ECO:0000259" key="1">
    <source>
        <dbReference type="PROSITE" id="PS50943"/>
    </source>
</evidence>
<dbReference type="PATRIC" id="fig|797516.3.peg.1888"/>
<dbReference type="SUPFAM" id="SSF47413">
    <property type="entry name" value="lambda repressor-like DNA-binding domains"/>
    <property type="match status" value="1"/>
</dbReference>
<dbReference type="Pfam" id="PF01381">
    <property type="entry name" value="HTH_3"/>
    <property type="match status" value="1"/>
</dbReference>
<dbReference type="InterPro" id="IPR010982">
    <property type="entry name" value="Lambda_DNA-bd_dom_sf"/>
</dbReference>
<dbReference type="Proteomes" id="UP000005025">
    <property type="component" value="Unassembled WGS sequence"/>
</dbReference>
<accession>H1LHL8</accession>
<dbReference type="EMBL" id="AGRJ01000188">
    <property type="protein sequence ID" value="EHO50258.1"/>
    <property type="molecule type" value="Genomic_DNA"/>
</dbReference>
<protein>
    <recommendedName>
        <fullName evidence="1">HTH cro/C1-type domain-containing protein</fullName>
    </recommendedName>
</protein>
<dbReference type="STRING" id="797516.HMPREF9104_02109"/>
<dbReference type="PROSITE" id="PS50943">
    <property type="entry name" value="HTH_CROC1"/>
    <property type="match status" value="1"/>
</dbReference>
<comment type="caution">
    <text evidence="2">The sequence shown here is derived from an EMBL/GenBank/DDBJ whole genome shotgun (WGS) entry which is preliminary data.</text>
</comment>
<dbReference type="CDD" id="cd00093">
    <property type="entry name" value="HTH_XRE"/>
    <property type="match status" value="1"/>
</dbReference>
<dbReference type="Gene3D" id="1.10.260.40">
    <property type="entry name" value="lambda repressor-like DNA-binding domains"/>
    <property type="match status" value="1"/>
</dbReference>
<sequence>MSKWENGRTYPDIDNLILLSDLYETSVDNLVKSHEELQQ</sequence>
<proteinExistence type="predicted"/>
<dbReference type="AlphaFoldDB" id="H1LHL8"/>
<dbReference type="InterPro" id="IPR001387">
    <property type="entry name" value="Cro/C1-type_HTH"/>
</dbReference>
<organism evidence="2 3">
    <name type="scientific">Lentilactobacillus kisonensis F0435</name>
    <dbReference type="NCBI Taxonomy" id="797516"/>
    <lineage>
        <taxon>Bacteria</taxon>
        <taxon>Bacillati</taxon>
        <taxon>Bacillota</taxon>
        <taxon>Bacilli</taxon>
        <taxon>Lactobacillales</taxon>
        <taxon>Lactobacillaceae</taxon>
        <taxon>Lentilactobacillus</taxon>
    </lineage>
</organism>
<evidence type="ECO:0000313" key="2">
    <source>
        <dbReference type="EMBL" id="EHO50258.1"/>
    </source>
</evidence>
<dbReference type="HOGENOM" id="CLU_3311780_0_0_9"/>
<evidence type="ECO:0000313" key="3">
    <source>
        <dbReference type="Proteomes" id="UP000005025"/>
    </source>
</evidence>
<dbReference type="GO" id="GO:0003677">
    <property type="term" value="F:DNA binding"/>
    <property type="evidence" value="ECO:0007669"/>
    <property type="project" value="InterPro"/>
</dbReference>